<dbReference type="AlphaFoldDB" id="A0AAW0WJZ4"/>
<dbReference type="EMBL" id="JARKIK010000075">
    <property type="protein sequence ID" value="KAK8727561.1"/>
    <property type="molecule type" value="Genomic_DNA"/>
</dbReference>
<reference evidence="1 2" key="1">
    <citation type="journal article" date="2024" name="BMC Genomics">
        <title>Genome assembly of redclaw crayfish (Cherax quadricarinatus) provides insights into its immune adaptation and hypoxia tolerance.</title>
        <authorList>
            <person name="Liu Z."/>
            <person name="Zheng J."/>
            <person name="Li H."/>
            <person name="Fang K."/>
            <person name="Wang S."/>
            <person name="He J."/>
            <person name="Zhou D."/>
            <person name="Weng S."/>
            <person name="Chi M."/>
            <person name="Gu Z."/>
            <person name="He J."/>
            <person name="Li F."/>
            <person name="Wang M."/>
        </authorList>
    </citation>
    <scope>NUCLEOTIDE SEQUENCE [LARGE SCALE GENOMIC DNA]</scope>
    <source>
        <strain evidence="1">ZL_2023a</strain>
    </source>
</reference>
<sequence length="188" mass="21884">MYFKKFFFFFFINKIAEYYRSFYSLQFISKGEYVADHVTSGMFMKSVRPEEENFFSLTQLKAAKYPVFEENLEYTKKVLVFRYSNETGSFAEFESLDTFGVVDQATLTVGESLYLLLLSQVEERLDVYEYFPLEGFKLYQKVRVARPYALEVVELQMETFVLVSTSLSQGLLKLKVNTKGVDGSQILG</sequence>
<accession>A0AAW0WJZ4</accession>
<protein>
    <submittedName>
        <fullName evidence="1">Uncharacterized protein</fullName>
    </submittedName>
</protein>
<comment type="caution">
    <text evidence="1">The sequence shown here is derived from an EMBL/GenBank/DDBJ whole genome shotgun (WGS) entry which is preliminary data.</text>
</comment>
<name>A0AAW0WJZ4_CHEQU</name>
<evidence type="ECO:0000313" key="2">
    <source>
        <dbReference type="Proteomes" id="UP001445076"/>
    </source>
</evidence>
<proteinExistence type="predicted"/>
<dbReference type="Proteomes" id="UP001445076">
    <property type="component" value="Unassembled WGS sequence"/>
</dbReference>
<evidence type="ECO:0000313" key="1">
    <source>
        <dbReference type="EMBL" id="KAK8727561.1"/>
    </source>
</evidence>
<organism evidence="1 2">
    <name type="scientific">Cherax quadricarinatus</name>
    <name type="common">Australian red claw crayfish</name>
    <dbReference type="NCBI Taxonomy" id="27406"/>
    <lineage>
        <taxon>Eukaryota</taxon>
        <taxon>Metazoa</taxon>
        <taxon>Ecdysozoa</taxon>
        <taxon>Arthropoda</taxon>
        <taxon>Crustacea</taxon>
        <taxon>Multicrustacea</taxon>
        <taxon>Malacostraca</taxon>
        <taxon>Eumalacostraca</taxon>
        <taxon>Eucarida</taxon>
        <taxon>Decapoda</taxon>
        <taxon>Pleocyemata</taxon>
        <taxon>Astacidea</taxon>
        <taxon>Parastacoidea</taxon>
        <taxon>Parastacidae</taxon>
        <taxon>Cherax</taxon>
    </lineage>
</organism>
<gene>
    <name evidence="1" type="ORF">OTU49_009624</name>
</gene>
<keyword evidence="2" id="KW-1185">Reference proteome</keyword>